<name>A0ABZ0Z460_9CAUD</name>
<proteinExistence type="predicted"/>
<dbReference type="Proteomes" id="UP001358193">
    <property type="component" value="Segment"/>
</dbReference>
<evidence type="ECO:0000313" key="2">
    <source>
        <dbReference type="Proteomes" id="UP001358193"/>
    </source>
</evidence>
<evidence type="ECO:0000313" key="1">
    <source>
        <dbReference type="EMBL" id="WQJ53946.1"/>
    </source>
</evidence>
<protein>
    <submittedName>
        <fullName evidence="1">Uncharacterized protein</fullName>
    </submittedName>
</protein>
<keyword evidence="2" id="KW-1185">Reference proteome</keyword>
<reference evidence="1 2" key="1">
    <citation type="submission" date="2023-11" db="EMBL/GenBank/DDBJ databases">
        <authorList>
            <person name="Cook R."/>
            <person name="Crisci M."/>
            <person name="Pye H."/>
            <person name="Adriaenssens E."/>
            <person name="Santini J."/>
        </authorList>
    </citation>
    <scope>NUCLEOTIDE SEQUENCE [LARGE SCALE GENOMIC DNA]</scope>
    <source>
        <strain evidence="1">Lak_Megaphage_Sonny</strain>
    </source>
</reference>
<accession>A0ABZ0Z460</accession>
<dbReference type="EMBL" id="OR769223">
    <property type="protein sequence ID" value="WQJ53946.1"/>
    <property type="molecule type" value="Genomic_DNA"/>
</dbReference>
<sequence length="215" mass="25427">MNKKQLYESIMRSVSHEVKKALNENFESNNDAAQIAYDKFIEEMSNIDDTVEKAVKSFCMKNPKYKPFQKNLIYHFQCNYDISNFNLYENDDVLLPSDVKDCTNNIELLNYGYENNVNAWFSVTWNFDRDSCKCPYFCYSVLKAIEKYPSMKYYVKNEEFVVEQQYDVHSIFATDMQIDDAFQKIIEIYKAFADLLLVALDDTKTLFIKSGWEIQ</sequence>
<organism evidence="1 2">
    <name type="scientific">phage Lak_Megaphage_Sonny</name>
    <dbReference type="NCBI Taxonomy" id="3109229"/>
    <lineage>
        <taxon>Viruses</taxon>
        <taxon>Duplodnaviria</taxon>
        <taxon>Heunggongvirae</taxon>
        <taxon>Uroviricota</taxon>
        <taxon>Caudoviricetes</taxon>
        <taxon>Caudoviricetes code 15 clade</taxon>
    </lineage>
</organism>